<dbReference type="AlphaFoldDB" id="A0A914S773"/>
<reference evidence="2" key="1">
    <citation type="submission" date="2022-11" db="UniProtKB">
        <authorList>
            <consortium name="WormBaseParasite"/>
        </authorList>
    </citation>
    <scope>IDENTIFICATION</scope>
</reference>
<keyword evidence="1" id="KW-1185">Reference proteome</keyword>
<protein>
    <submittedName>
        <fullName evidence="2">Uncharacterized protein</fullName>
    </submittedName>
</protein>
<dbReference type="Proteomes" id="UP000887564">
    <property type="component" value="Unplaced"/>
</dbReference>
<name>A0A914S773_PAREQ</name>
<dbReference type="WBParaSite" id="PEQ_0001457801-mRNA-1">
    <property type="protein sequence ID" value="PEQ_0001457801-mRNA-1"/>
    <property type="gene ID" value="PEQ_0001457801"/>
</dbReference>
<sequence length="31" mass="3427">MCSYRNSDLADKASFRMVSGPVFIPSVFIST</sequence>
<accession>A0A914S773</accession>
<evidence type="ECO:0000313" key="1">
    <source>
        <dbReference type="Proteomes" id="UP000887564"/>
    </source>
</evidence>
<organism evidence="1 2">
    <name type="scientific">Parascaris equorum</name>
    <name type="common">Equine roundworm</name>
    <dbReference type="NCBI Taxonomy" id="6256"/>
    <lineage>
        <taxon>Eukaryota</taxon>
        <taxon>Metazoa</taxon>
        <taxon>Ecdysozoa</taxon>
        <taxon>Nematoda</taxon>
        <taxon>Chromadorea</taxon>
        <taxon>Rhabditida</taxon>
        <taxon>Spirurina</taxon>
        <taxon>Ascaridomorpha</taxon>
        <taxon>Ascaridoidea</taxon>
        <taxon>Ascarididae</taxon>
        <taxon>Parascaris</taxon>
    </lineage>
</organism>
<proteinExistence type="predicted"/>
<evidence type="ECO:0000313" key="2">
    <source>
        <dbReference type="WBParaSite" id="PEQ_0001457801-mRNA-1"/>
    </source>
</evidence>